<dbReference type="AlphaFoldDB" id="A0A158CG74"/>
<dbReference type="Pfam" id="PF03330">
    <property type="entry name" value="DPBB_1"/>
    <property type="match status" value="1"/>
</dbReference>
<reference evidence="8" key="1">
    <citation type="submission" date="2016-01" db="EMBL/GenBank/DDBJ databases">
        <authorList>
            <person name="Peeters Charlotte."/>
        </authorList>
    </citation>
    <scope>NUCLEOTIDE SEQUENCE [LARGE SCALE GENOMIC DNA]</scope>
</reference>
<keyword evidence="2 3" id="KW-0961">Cell wall biogenesis/degradation</keyword>
<organism evidence="7 8">
    <name type="scientific">Caballeronia temeraria</name>
    <dbReference type="NCBI Taxonomy" id="1777137"/>
    <lineage>
        <taxon>Bacteria</taxon>
        <taxon>Pseudomonadati</taxon>
        <taxon>Pseudomonadota</taxon>
        <taxon>Betaproteobacteria</taxon>
        <taxon>Burkholderiales</taxon>
        <taxon>Burkholderiaceae</taxon>
        <taxon>Caballeronia</taxon>
    </lineage>
</organism>
<dbReference type="SUPFAM" id="SSF50685">
    <property type="entry name" value="Barwin-like endoglucanases"/>
    <property type="match status" value="1"/>
</dbReference>
<name>A0A158CG74_9BURK</name>
<dbReference type="GO" id="GO:0071555">
    <property type="term" value="P:cell wall organization"/>
    <property type="evidence" value="ECO:0007669"/>
    <property type="project" value="UniProtKB-KW"/>
</dbReference>
<dbReference type="PANTHER" id="PTHR34183:SF8">
    <property type="entry name" value="ENDOLYTIC PEPTIDOGLYCAN TRANSGLYCOSYLASE RLPA-RELATED"/>
    <property type="match status" value="1"/>
</dbReference>
<evidence type="ECO:0000313" key="8">
    <source>
        <dbReference type="Proteomes" id="UP000054624"/>
    </source>
</evidence>
<dbReference type="OrthoDB" id="9779128at2"/>
<dbReference type="Proteomes" id="UP000054624">
    <property type="component" value="Unassembled WGS sequence"/>
</dbReference>
<sequence length="155" mass="16888" precursor="true">MKRLRACVCAILSCCLSTAYPAHETASTHHRHVKTNSAHQSGLDRSGKPRKGEASYYGRKFYKKKMADGTHMNPQSNAAASKTLPLGTKAQVTNLDNGKSEVVEIKDRGPYVKDRIVDVSPKTADKLGIRKEGTAPVEVKPIEIPQSDANVSKTN</sequence>
<accession>A0A158CG74</accession>
<keyword evidence="1 3" id="KW-0456">Lyase</keyword>
<evidence type="ECO:0000256" key="1">
    <source>
        <dbReference type="ARBA" id="ARBA00023239"/>
    </source>
</evidence>
<evidence type="ECO:0000256" key="4">
    <source>
        <dbReference type="RuleBase" id="RU003495"/>
    </source>
</evidence>
<dbReference type="InterPro" id="IPR034718">
    <property type="entry name" value="RlpA"/>
</dbReference>
<proteinExistence type="inferred from homology"/>
<dbReference type="GO" id="GO:0008932">
    <property type="term" value="F:lytic endotransglycosylase activity"/>
    <property type="evidence" value="ECO:0007669"/>
    <property type="project" value="UniProtKB-UniRule"/>
</dbReference>
<keyword evidence="7" id="KW-0449">Lipoprotein</keyword>
<evidence type="ECO:0000256" key="5">
    <source>
        <dbReference type="SAM" id="MobiDB-lite"/>
    </source>
</evidence>
<feature type="signal peptide" evidence="3">
    <location>
        <begin position="1"/>
        <end position="19"/>
    </location>
</feature>
<keyword evidence="3" id="KW-0732">Signal</keyword>
<dbReference type="CDD" id="cd22268">
    <property type="entry name" value="DPBB_RlpA-like"/>
    <property type="match status" value="1"/>
</dbReference>
<evidence type="ECO:0000313" key="7">
    <source>
        <dbReference type="EMBL" id="SAK80906.1"/>
    </source>
</evidence>
<evidence type="ECO:0000256" key="2">
    <source>
        <dbReference type="ARBA" id="ARBA00023316"/>
    </source>
</evidence>
<dbReference type="RefSeq" id="WP_061163175.1">
    <property type="nucleotide sequence ID" value="NZ_FCOI02000023.1"/>
</dbReference>
<evidence type="ECO:0000259" key="6">
    <source>
        <dbReference type="Pfam" id="PF03330"/>
    </source>
</evidence>
<dbReference type="EMBL" id="FCOI02000023">
    <property type="protein sequence ID" value="SAK80906.1"/>
    <property type="molecule type" value="Genomic_DNA"/>
</dbReference>
<feature type="chain" id="PRO_5009986168" description="Endolytic peptidoglycan transglycosylase RlpA" evidence="3">
    <location>
        <begin position="20"/>
        <end position="155"/>
    </location>
</feature>
<comment type="similarity">
    <text evidence="3 4">Belongs to the RlpA family.</text>
</comment>
<feature type="domain" description="RlpA-like protein double-psi beta-barrel" evidence="6">
    <location>
        <begin position="52"/>
        <end position="139"/>
    </location>
</feature>
<dbReference type="Gene3D" id="2.40.40.10">
    <property type="entry name" value="RlpA-like domain"/>
    <property type="match status" value="1"/>
</dbReference>
<dbReference type="InterPro" id="IPR036908">
    <property type="entry name" value="RlpA-like_sf"/>
</dbReference>
<dbReference type="GO" id="GO:0000270">
    <property type="term" value="P:peptidoglycan metabolic process"/>
    <property type="evidence" value="ECO:0007669"/>
    <property type="project" value="UniProtKB-UniRule"/>
</dbReference>
<gene>
    <name evidence="3" type="primary">rlpA</name>
    <name evidence="7" type="ORF">AWB76_05473</name>
</gene>
<dbReference type="NCBIfam" id="TIGR00413">
    <property type="entry name" value="rlpA"/>
    <property type="match status" value="1"/>
</dbReference>
<feature type="region of interest" description="Disordered" evidence="5">
    <location>
        <begin position="26"/>
        <end position="56"/>
    </location>
</feature>
<comment type="function">
    <text evidence="3">Lytic transglycosylase with a strong preference for naked glycan strands that lack stem peptides.</text>
</comment>
<dbReference type="InterPro" id="IPR012997">
    <property type="entry name" value="RplA"/>
</dbReference>
<keyword evidence="8" id="KW-1185">Reference proteome</keyword>
<evidence type="ECO:0000256" key="3">
    <source>
        <dbReference type="HAMAP-Rule" id="MF_02071"/>
    </source>
</evidence>
<dbReference type="HAMAP" id="MF_02071">
    <property type="entry name" value="RlpA"/>
    <property type="match status" value="1"/>
</dbReference>
<dbReference type="STRING" id="1777137.AWB76_05473"/>
<dbReference type="EC" id="4.2.2.-" evidence="3"/>
<dbReference type="InterPro" id="IPR009009">
    <property type="entry name" value="RlpA-like_DPBB"/>
</dbReference>
<dbReference type="PANTHER" id="PTHR34183">
    <property type="entry name" value="ENDOLYTIC PEPTIDOGLYCAN TRANSGLYCOSYLASE RLPA"/>
    <property type="match status" value="1"/>
</dbReference>
<protein>
    <recommendedName>
        <fullName evidence="3">Endolytic peptidoglycan transglycosylase RlpA</fullName>
        <ecNumber evidence="3">4.2.2.-</ecNumber>
    </recommendedName>
</protein>